<proteinExistence type="predicted"/>
<dbReference type="NCBIfam" id="NF033788">
    <property type="entry name" value="HTH_metalloreg"/>
    <property type="match status" value="1"/>
</dbReference>
<dbReference type="PRINTS" id="PR00778">
    <property type="entry name" value="HTHARSR"/>
</dbReference>
<dbReference type="AlphaFoldDB" id="A0A563F3L1"/>
<evidence type="ECO:0000313" key="2">
    <source>
        <dbReference type="EMBL" id="TWP54361.1"/>
    </source>
</evidence>
<dbReference type="PANTHER" id="PTHR38600">
    <property type="entry name" value="TRANSCRIPTIONAL REGULATORY PROTEIN"/>
    <property type="match status" value="1"/>
</dbReference>
<sequence>MVNLSLTFGALSDPTRRSLVASLAGAPHTIADLAAPLPMSLVAVSKHVSVLERAGLLSRRRVGRAQLCTFTPEPMASASAWLSRYESFWNARADSLEQFLAEEER</sequence>
<dbReference type="Proteomes" id="UP000316639">
    <property type="component" value="Unassembled WGS sequence"/>
</dbReference>
<dbReference type="InterPro" id="IPR001845">
    <property type="entry name" value="HTH_ArsR_DNA-bd_dom"/>
</dbReference>
<dbReference type="PROSITE" id="PS50987">
    <property type="entry name" value="HTH_ARSR_2"/>
    <property type="match status" value="1"/>
</dbReference>
<comment type="caution">
    <text evidence="2">The sequence shown here is derived from an EMBL/GenBank/DDBJ whole genome shotgun (WGS) entry which is preliminary data.</text>
</comment>
<dbReference type="EMBL" id="VOBR01000001">
    <property type="protein sequence ID" value="TWP54361.1"/>
    <property type="molecule type" value="Genomic_DNA"/>
</dbReference>
<dbReference type="InterPro" id="IPR036390">
    <property type="entry name" value="WH_DNA-bd_sf"/>
</dbReference>
<dbReference type="PANTHER" id="PTHR38600:SF2">
    <property type="entry name" value="SLL0088 PROTEIN"/>
    <property type="match status" value="1"/>
</dbReference>
<dbReference type="CDD" id="cd00090">
    <property type="entry name" value="HTH_ARSR"/>
    <property type="match status" value="1"/>
</dbReference>
<dbReference type="Pfam" id="PF12840">
    <property type="entry name" value="HTH_20"/>
    <property type="match status" value="1"/>
</dbReference>
<dbReference type="SUPFAM" id="SSF46785">
    <property type="entry name" value="Winged helix' DNA-binding domain"/>
    <property type="match status" value="1"/>
</dbReference>
<dbReference type="InterPro" id="IPR011991">
    <property type="entry name" value="ArsR-like_HTH"/>
</dbReference>
<reference evidence="2 3" key="1">
    <citation type="submission" date="2019-07" db="EMBL/GenBank/DDBJ databases">
        <title>Lentzea xizangensis sp. nov., isolated from Qinghai-Tibetan Plateau Soils.</title>
        <authorList>
            <person name="Huang J."/>
        </authorList>
    </citation>
    <scope>NUCLEOTIDE SEQUENCE [LARGE SCALE GENOMIC DNA]</scope>
    <source>
        <strain evidence="2 3">FXJ1.1311</strain>
    </source>
</reference>
<accession>A0A563F3L1</accession>
<keyword evidence="3" id="KW-1185">Reference proteome</keyword>
<dbReference type="RefSeq" id="WP_146349144.1">
    <property type="nucleotide sequence ID" value="NZ_VOBR01000001.1"/>
</dbReference>
<protein>
    <submittedName>
        <fullName evidence="2">Winged helix-turn-helix transcriptional regulator</fullName>
    </submittedName>
</protein>
<dbReference type="Gene3D" id="1.10.10.10">
    <property type="entry name" value="Winged helix-like DNA-binding domain superfamily/Winged helix DNA-binding domain"/>
    <property type="match status" value="1"/>
</dbReference>
<name>A0A563F3L1_9PSEU</name>
<dbReference type="InterPro" id="IPR036388">
    <property type="entry name" value="WH-like_DNA-bd_sf"/>
</dbReference>
<evidence type="ECO:0000313" key="3">
    <source>
        <dbReference type="Proteomes" id="UP000316639"/>
    </source>
</evidence>
<dbReference type="OrthoDB" id="9806976at2"/>
<gene>
    <name evidence="2" type="ORF">FKR81_02095</name>
</gene>
<dbReference type="GO" id="GO:0003700">
    <property type="term" value="F:DNA-binding transcription factor activity"/>
    <property type="evidence" value="ECO:0007669"/>
    <property type="project" value="InterPro"/>
</dbReference>
<dbReference type="SMART" id="SM00418">
    <property type="entry name" value="HTH_ARSR"/>
    <property type="match status" value="1"/>
</dbReference>
<evidence type="ECO:0000259" key="1">
    <source>
        <dbReference type="PROSITE" id="PS50987"/>
    </source>
</evidence>
<organism evidence="2 3">
    <name type="scientific">Lentzea tibetensis</name>
    <dbReference type="NCBI Taxonomy" id="2591470"/>
    <lineage>
        <taxon>Bacteria</taxon>
        <taxon>Bacillati</taxon>
        <taxon>Actinomycetota</taxon>
        <taxon>Actinomycetes</taxon>
        <taxon>Pseudonocardiales</taxon>
        <taxon>Pseudonocardiaceae</taxon>
        <taxon>Lentzea</taxon>
    </lineage>
</organism>
<feature type="domain" description="HTH arsR-type" evidence="1">
    <location>
        <begin position="1"/>
        <end position="90"/>
    </location>
</feature>